<reference evidence="3 4" key="1">
    <citation type="submission" date="2018-11" db="EMBL/GenBank/DDBJ databases">
        <title>Genomic Encyclopedia of Type Strains, Phase IV (KMG-IV): sequencing the most valuable type-strain genomes for metagenomic binning, comparative biology and taxonomic classification.</title>
        <authorList>
            <person name="Goeker M."/>
        </authorList>
    </citation>
    <scope>NUCLEOTIDE SEQUENCE [LARGE SCALE GENOMIC DNA]</scope>
    <source>
        <strain evidence="3 4">DSM 5900</strain>
    </source>
</reference>
<feature type="signal peptide" evidence="2">
    <location>
        <begin position="1"/>
        <end position="19"/>
    </location>
</feature>
<dbReference type="PIRSF" id="PIRSF017082">
    <property type="entry name" value="YflP"/>
    <property type="match status" value="1"/>
</dbReference>
<dbReference type="Pfam" id="PF03401">
    <property type="entry name" value="TctC"/>
    <property type="match status" value="1"/>
</dbReference>
<dbReference type="AlphaFoldDB" id="A0A3N1MC00"/>
<dbReference type="OrthoDB" id="7254629at2"/>
<dbReference type="CDD" id="cd07012">
    <property type="entry name" value="PBP2_Bug_TTT"/>
    <property type="match status" value="1"/>
</dbReference>
<dbReference type="PANTHER" id="PTHR42928">
    <property type="entry name" value="TRICARBOXYLATE-BINDING PROTEIN"/>
    <property type="match status" value="1"/>
</dbReference>
<dbReference type="InterPro" id="IPR005064">
    <property type="entry name" value="BUG"/>
</dbReference>
<keyword evidence="3" id="KW-0675">Receptor</keyword>
<comment type="similarity">
    <text evidence="1">Belongs to the UPF0065 (bug) family.</text>
</comment>
<evidence type="ECO:0000256" key="1">
    <source>
        <dbReference type="ARBA" id="ARBA00006987"/>
    </source>
</evidence>
<dbReference type="SUPFAM" id="SSF53850">
    <property type="entry name" value="Periplasmic binding protein-like II"/>
    <property type="match status" value="1"/>
</dbReference>
<dbReference type="Proteomes" id="UP000278222">
    <property type="component" value="Unassembled WGS sequence"/>
</dbReference>
<sequence>MRAVALTLLAVVAALPAAAADPFPTKPIRLVVPFPAGGGTDVVARVVANGMAPALGQSVVVENRGGAGGTVGADAVAKAAPDGYTIGIATSSTHPAAVVLRKNVPYDPATGFQPIGLIGTTPYILVSGLQVPAKSLTEFIAYTKANAGRVNYASVGVSTLGYLLSEQLKIITGMDLTHVAYRGASQAYPDVISNNVSAFLDNPTGSAGLVRDGQLRAYAVTAKSSVLPDVPTFAEAGVPGFDTTFWYGFVAPAGTPQPIVDRLAKAMRDFVLSPQGRAELEAKDVTPVGSTPAAFGKTITDDLAQWKALAEKLGIQPE</sequence>
<accession>A0A3N1MC00</accession>
<name>A0A3N1MC00_9PROT</name>
<keyword evidence="2" id="KW-0732">Signal</keyword>
<feature type="chain" id="PRO_5018200914" evidence="2">
    <location>
        <begin position="20"/>
        <end position="318"/>
    </location>
</feature>
<organism evidence="3 4">
    <name type="scientific">Stella humosa</name>
    <dbReference type="NCBI Taxonomy" id="94"/>
    <lineage>
        <taxon>Bacteria</taxon>
        <taxon>Pseudomonadati</taxon>
        <taxon>Pseudomonadota</taxon>
        <taxon>Alphaproteobacteria</taxon>
        <taxon>Rhodospirillales</taxon>
        <taxon>Stellaceae</taxon>
        <taxon>Stella</taxon>
    </lineage>
</organism>
<protein>
    <submittedName>
        <fullName evidence="3">Tripartite-type tricarboxylate transporter receptor subunit TctC</fullName>
    </submittedName>
</protein>
<dbReference type="InterPro" id="IPR042100">
    <property type="entry name" value="Bug_dom1"/>
</dbReference>
<dbReference type="EMBL" id="RJKX01000001">
    <property type="protein sequence ID" value="ROQ03362.1"/>
    <property type="molecule type" value="Genomic_DNA"/>
</dbReference>
<keyword evidence="4" id="KW-1185">Reference proteome</keyword>
<dbReference type="RefSeq" id="WP_123687689.1">
    <property type="nucleotide sequence ID" value="NZ_AP019700.1"/>
</dbReference>
<evidence type="ECO:0000313" key="3">
    <source>
        <dbReference type="EMBL" id="ROQ03362.1"/>
    </source>
</evidence>
<evidence type="ECO:0000313" key="4">
    <source>
        <dbReference type="Proteomes" id="UP000278222"/>
    </source>
</evidence>
<gene>
    <name evidence="3" type="ORF">EDC65_0044</name>
</gene>
<proteinExistence type="inferred from homology"/>
<dbReference type="PANTHER" id="PTHR42928:SF5">
    <property type="entry name" value="BLR1237 PROTEIN"/>
    <property type="match status" value="1"/>
</dbReference>
<dbReference type="Gene3D" id="3.40.190.10">
    <property type="entry name" value="Periplasmic binding protein-like II"/>
    <property type="match status" value="1"/>
</dbReference>
<evidence type="ECO:0000256" key="2">
    <source>
        <dbReference type="SAM" id="SignalP"/>
    </source>
</evidence>
<dbReference type="Gene3D" id="3.40.190.150">
    <property type="entry name" value="Bordetella uptake gene, domain 1"/>
    <property type="match status" value="1"/>
</dbReference>
<comment type="caution">
    <text evidence="3">The sequence shown here is derived from an EMBL/GenBank/DDBJ whole genome shotgun (WGS) entry which is preliminary data.</text>
</comment>